<evidence type="ECO:0000256" key="5">
    <source>
        <dbReference type="ARBA" id="ARBA00022908"/>
    </source>
</evidence>
<keyword evidence="2 9" id="KW-0963">Cytoplasm</keyword>
<dbReference type="Pfam" id="PF02899">
    <property type="entry name" value="Phage_int_SAM_1"/>
    <property type="match status" value="1"/>
</dbReference>
<dbReference type="PANTHER" id="PTHR30349">
    <property type="entry name" value="PHAGE INTEGRASE-RELATED"/>
    <property type="match status" value="1"/>
</dbReference>
<evidence type="ECO:0000259" key="10">
    <source>
        <dbReference type="PROSITE" id="PS51898"/>
    </source>
</evidence>
<dbReference type="InterPro" id="IPR050090">
    <property type="entry name" value="Tyrosine_recombinase_XerCD"/>
</dbReference>
<dbReference type="GO" id="GO:0009037">
    <property type="term" value="F:tyrosine-based site-specific recombinase activity"/>
    <property type="evidence" value="ECO:0007669"/>
    <property type="project" value="UniProtKB-UniRule"/>
</dbReference>
<dbReference type="SUPFAM" id="SSF56349">
    <property type="entry name" value="DNA breaking-rejoining enzymes"/>
    <property type="match status" value="1"/>
</dbReference>
<organism evidence="12 13">
    <name type="scientific">Desulfolithobacter dissulfuricans</name>
    <dbReference type="NCBI Taxonomy" id="2795293"/>
    <lineage>
        <taxon>Bacteria</taxon>
        <taxon>Pseudomonadati</taxon>
        <taxon>Thermodesulfobacteriota</taxon>
        <taxon>Desulfobulbia</taxon>
        <taxon>Desulfobulbales</taxon>
        <taxon>Desulfobulbaceae</taxon>
        <taxon>Desulfolithobacter</taxon>
    </lineage>
</organism>
<evidence type="ECO:0000256" key="6">
    <source>
        <dbReference type="ARBA" id="ARBA00023125"/>
    </source>
</evidence>
<accession>A0A915U037</accession>
<evidence type="ECO:0000256" key="1">
    <source>
        <dbReference type="ARBA" id="ARBA00004496"/>
    </source>
</evidence>
<dbReference type="InterPro" id="IPR011010">
    <property type="entry name" value="DNA_brk_join_enz"/>
</dbReference>
<feature type="active site" evidence="9">
    <location>
        <position position="297"/>
    </location>
</feature>
<dbReference type="GO" id="GO:0051301">
    <property type="term" value="P:cell division"/>
    <property type="evidence" value="ECO:0007669"/>
    <property type="project" value="UniProtKB-KW"/>
</dbReference>
<dbReference type="InterPro" id="IPR023009">
    <property type="entry name" value="Tyrosine_recombinase_XerC/XerD"/>
</dbReference>
<reference evidence="12" key="1">
    <citation type="submission" date="2020-12" db="EMBL/GenBank/DDBJ databases">
        <title>Desulfobium dissulfuricans gen. nov., sp. nov., a novel mesophilic, sulfate-reducing bacterium isolated from a deep-sea hydrothermal vent.</title>
        <authorList>
            <person name="Hashimoto Y."/>
            <person name="Tame A."/>
            <person name="Sawayama S."/>
            <person name="Miyazaki J."/>
            <person name="Takai K."/>
            <person name="Nakagawa S."/>
        </authorList>
    </citation>
    <scope>NUCLEOTIDE SEQUENCE</scope>
    <source>
        <strain evidence="12">GF1</strain>
    </source>
</reference>
<dbReference type="InterPro" id="IPR044068">
    <property type="entry name" value="CB"/>
</dbReference>
<dbReference type="CDD" id="cd00798">
    <property type="entry name" value="INT_XerDC_C"/>
    <property type="match status" value="1"/>
</dbReference>
<feature type="active site" evidence="9">
    <location>
        <position position="194"/>
    </location>
</feature>
<dbReference type="InterPro" id="IPR004107">
    <property type="entry name" value="Integrase_SAM-like_N"/>
</dbReference>
<dbReference type="InterPro" id="IPR013762">
    <property type="entry name" value="Integrase-like_cat_sf"/>
</dbReference>
<dbReference type="InterPro" id="IPR010998">
    <property type="entry name" value="Integrase_recombinase_N"/>
</dbReference>
<dbReference type="NCBIfam" id="NF040815">
    <property type="entry name" value="recomb_XerA_Arch"/>
    <property type="match status" value="1"/>
</dbReference>
<dbReference type="Gene3D" id="1.10.443.10">
    <property type="entry name" value="Intergrase catalytic core"/>
    <property type="match status" value="1"/>
</dbReference>
<evidence type="ECO:0000256" key="7">
    <source>
        <dbReference type="ARBA" id="ARBA00023172"/>
    </source>
</evidence>
<comment type="function">
    <text evidence="9">Site-specific tyrosine recombinase, which acts by catalyzing the cutting and rejoining of the recombining DNA molecules. The XerC-XerD complex is essential to convert dimers of the bacterial chromosome into monomers to permit their segregation at cell division. It also contributes to the segregational stability of plasmids.</text>
</comment>
<dbReference type="GO" id="GO:0006313">
    <property type="term" value="P:DNA transposition"/>
    <property type="evidence" value="ECO:0007669"/>
    <property type="project" value="UniProtKB-UniRule"/>
</dbReference>
<evidence type="ECO:0000256" key="8">
    <source>
        <dbReference type="ARBA" id="ARBA00023306"/>
    </source>
</evidence>
<keyword evidence="7 9" id="KW-0233">DNA recombination</keyword>
<feature type="active site" evidence="9">
    <location>
        <position position="271"/>
    </location>
</feature>
<feature type="active site" evidence="9">
    <location>
        <position position="170"/>
    </location>
</feature>
<feature type="active site" description="O-(3'-phospho-DNA)-tyrosine intermediate" evidence="9">
    <location>
        <position position="306"/>
    </location>
</feature>
<keyword evidence="13" id="KW-1185">Reference proteome</keyword>
<keyword evidence="8 9" id="KW-0131">Cell cycle</keyword>
<dbReference type="GO" id="GO:0003677">
    <property type="term" value="F:DNA binding"/>
    <property type="evidence" value="ECO:0007669"/>
    <property type="project" value="UniProtKB-UniRule"/>
</dbReference>
<dbReference type="InterPro" id="IPR002104">
    <property type="entry name" value="Integrase_catalytic"/>
</dbReference>
<comment type="subcellular location">
    <subcellularLocation>
        <location evidence="1 9">Cytoplasm</location>
    </subcellularLocation>
</comment>
<sequence>MFRRVHVHVGKNYILNSNYKVFNSCFMGADELTAFINWLTVEKGYSPHTVSGYHRDVREFLETVGPVTDLGQIGGQEVQRFVASLYGTNASASVARKLSALRTFFRFLSRVGILDHDPLAGIANPRLARYIPTFLTVDEVFTLLEEPGPQDRFGDRDRALMELMYSTGMRVSEIVSRNMADLDFESMVVTVRGKGNKERIVPFGNAAAEALGRWFKQREGLIMGRLSRGQAAEKEALFLNSRGTRLTARSVERIIRGYGERAGIATTVTPHALRHSFATHLLEMGADLRVVQELLGHVSLSTTQKYTHINMDHLNRVYDQAHPLASRKTDNNQS</sequence>
<comment type="subunit">
    <text evidence="9">Forms a cyclic heterotetrameric complex composed of two molecules of XerC and two molecules of XerD.</text>
</comment>
<proteinExistence type="inferred from homology"/>
<dbReference type="HAMAP" id="MF_01808">
    <property type="entry name" value="Recomb_XerC_XerD"/>
    <property type="match status" value="1"/>
</dbReference>
<dbReference type="GO" id="GO:0007059">
    <property type="term" value="P:chromosome segregation"/>
    <property type="evidence" value="ECO:0007669"/>
    <property type="project" value="UniProtKB-UniRule"/>
</dbReference>
<dbReference type="KEGG" id="ddu:GF1_13340"/>
<keyword evidence="3 9" id="KW-0132">Cell division</keyword>
<keyword evidence="4 9" id="KW-0159">Chromosome partition</keyword>
<dbReference type="AlphaFoldDB" id="A0A915U037"/>
<feature type="active site" evidence="9">
    <location>
        <position position="274"/>
    </location>
</feature>
<evidence type="ECO:0000259" key="11">
    <source>
        <dbReference type="PROSITE" id="PS51900"/>
    </source>
</evidence>
<evidence type="ECO:0000313" key="12">
    <source>
        <dbReference type="EMBL" id="BCO08958.1"/>
    </source>
</evidence>
<dbReference type="PROSITE" id="PS51900">
    <property type="entry name" value="CB"/>
    <property type="match status" value="1"/>
</dbReference>
<evidence type="ECO:0000313" key="13">
    <source>
        <dbReference type="Proteomes" id="UP001063350"/>
    </source>
</evidence>
<comment type="similarity">
    <text evidence="9">Belongs to the 'phage' integrase family. XerC subfamily.</text>
</comment>
<feature type="domain" description="Tyr recombinase" evidence="10">
    <location>
        <begin position="130"/>
        <end position="319"/>
    </location>
</feature>
<evidence type="ECO:0000256" key="9">
    <source>
        <dbReference type="HAMAP-Rule" id="MF_01808"/>
    </source>
</evidence>
<dbReference type="PANTHER" id="PTHR30349:SF41">
    <property type="entry name" value="INTEGRASE_RECOMBINASE PROTEIN MJ0367-RELATED"/>
    <property type="match status" value="1"/>
</dbReference>
<protein>
    <recommendedName>
        <fullName evidence="9">Tyrosine recombinase XerC</fullName>
    </recommendedName>
</protein>
<evidence type="ECO:0000256" key="4">
    <source>
        <dbReference type="ARBA" id="ARBA00022829"/>
    </source>
</evidence>
<dbReference type="GO" id="GO:0005737">
    <property type="term" value="C:cytoplasm"/>
    <property type="evidence" value="ECO:0007669"/>
    <property type="project" value="UniProtKB-SubCell"/>
</dbReference>
<keyword evidence="5 9" id="KW-0229">DNA integration</keyword>
<dbReference type="PROSITE" id="PS51898">
    <property type="entry name" value="TYR_RECOMBINASE"/>
    <property type="match status" value="1"/>
</dbReference>
<dbReference type="Gene3D" id="1.10.150.130">
    <property type="match status" value="1"/>
</dbReference>
<feature type="domain" description="Core-binding (CB)" evidence="11">
    <location>
        <begin position="26"/>
        <end position="109"/>
    </location>
</feature>
<evidence type="ECO:0000256" key="2">
    <source>
        <dbReference type="ARBA" id="ARBA00022490"/>
    </source>
</evidence>
<keyword evidence="6 9" id="KW-0238">DNA-binding</keyword>
<evidence type="ECO:0000256" key="3">
    <source>
        <dbReference type="ARBA" id="ARBA00022618"/>
    </source>
</evidence>
<name>A0A915U037_9BACT</name>
<dbReference type="Pfam" id="PF00589">
    <property type="entry name" value="Phage_integrase"/>
    <property type="match status" value="1"/>
</dbReference>
<dbReference type="NCBIfam" id="NF001399">
    <property type="entry name" value="PRK00283.1"/>
    <property type="match status" value="1"/>
</dbReference>
<dbReference type="Proteomes" id="UP001063350">
    <property type="component" value="Chromosome"/>
</dbReference>
<gene>
    <name evidence="9 12" type="primary">xerC</name>
    <name evidence="12" type="ORF">GF1_13340</name>
</gene>
<dbReference type="EMBL" id="AP024233">
    <property type="protein sequence ID" value="BCO08958.1"/>
    <property type="molecule type" value="Genomic_DNA"/>
</dbReference>